<organism evidence="8 9">
    <name type="scientific">Aeromicrobium piscarium</name>
    <dbReference type="NCBI Taxonomy" id="2590901"/>
    <lineage>
        <taxon>Bacteria</taxon>
        <taxon>Bacillati</taxon>
        <taxon>Actinomycetota</taxon>
        <taxon>Actinomycetes</taxon>
        <taxon>Propionibacteriales</taxon>
        <taxon>Nocardioidaceae</taxon>
        <taxon>Aeromicrobium</taxon>
    </lineage>
</organism>
<dbReference type="SUPFAM" id="SSF54211">
    <property type="entry name" value="Ribosomal protein S5 domain 2-like"/>
    <property type="match status" value="2"/>
</dbReference>
<evidence type="ECO:0000256" key="3">
    <source>
        <dbReference type="ARBA" id="ARBA00022605"/>
    </source>
</evidence>
<dbReference type="FunFam" id="3.30.230.40:FF:000003">
    <property type="entry name" value="Imidazoleglycerol-phosphate dehydratase HisB"/>
    <property type="match status" value="1"/>
</dbReference>
<comment type="subcellular location">
    <subcellularLocation>
        <location evidence="6 7">Cytoplasm</location>
    </subcellularLocation>
</comment>
<evidence type="ECO:0000256" key="2">
    <source>
        <dbReference type="ARBA" id="ARBA00016664"/>
    </source>
</evidence>
<keyword evidence="5 6" id="KW-0456">Lyase</keyword>
<dbReference type="CDD" id="cd07914">
    <property type="entry name" value="IGPD"/>
    <property type="match status" value="1"/>
</dbReference>
<dbReference type="EC" id="4.2.1.19" evidence="6 7"/>
<dbReference type="GO" id="GO:0004424">
    <property type="term" value="F:imidazoleglycerol-phosphate dehydratase activity"/>
    <property type="evidence" value="ECO:0007669"/>
    <property type="project" value="UniProtKB-UniRule"/>
</dbReference>
<dbReference type="InterPro" id="IPR020568">
    <property type="entry name" value="Ribosomal_Su5_D2-typ_SF"/>
</dbReference>
<dbReference type="PROSITE" id="PS00954">
    <property type="entry name" value="IGP_DEHYDRATASE_1"/>
    <property type="match status" value="1"/>
</dbReference>
<sequence length="243" mass="26228">MAGSRGPRRADPGDWSRGLAARLGRHARGDERFLHRTFGGRSPVSNRTATIERQTSESRVSVQLDLDGTGRADISTGVGFYDHMLTALSRHSLIDLTVRTEGDLHIDAHHTVEDTAIVIGDALREALGDKSGIRRYGNATIPLDEALAACVVDVSGRPYFVHSGEPERQITAVIGDRYIGSLTAHVFESIAHHAGITLHMTLLGGRDPHHIAEAQFKALARALREAIALDPRETGVPSTKGAL</sequence>
<dbReference type="InterPro" id="IPR038494">
    <property type="entry name" value="IGPD_sf"/>
</dbReference>
<evidence type="ECO:0000256" key="4">
    <source>
        <dbReference type="ARBA" id="ARBA00023102"/>
    </source>
</evidence>
<keyword evidence="3 6" id="KW-0028">Amino-acid biosynthesis</keyword>
<protein>
    <recommendedName>
        <fullName evidence="2 6">Imidazoleglycerol-phosphate dehydratase</fullName>
        <shortName evidence="6">IGPD</shortName>
        <ecNumber evidence="6 7">4.2.1.19</ecNumber>
    </recommendedName>
</protein>
<dbReference type="Gene3D" id="3.30.230.40">
    <property type="entry name" value="Imidazole glycerol phosphate dehydratase, domain 1"/>
    <property type="match status" value="2"/>
</dbReference>
<dbReference type="GO" id="GO:0000105">
    <property type="term" value="P:L-histidine biosynthetic process"/>
    <property type="evidence" value="ECO:0007669"/>
    <property type="project" value="UniProtKB-UniRule"/>
</dbReference>
<keyword evidence="6" id="KW-0963">Cytoplasm</keyword>
<dbReference type="NCBIfam" id="NF002111">
    <property type="entry name" value="PRK00951.2-1"/>
    <property type="match status" value="1"/>
</dbReference>
<dbReference type="AlphaFoldDB" id="A0A554S9S1"/>
<comment type="pathway">
    <text evidence="1 6 7">Amino-acid biosynthesis; L-histidine biosynthesis; L-histidine from 5-phospho-alpha-D-ribose 1-diphosphate: step 6/9.</text>
</comment>
<dbReference type="InterPro" id="IPR020565">
    <property type="entry name" value="ImidazoleglycerP_deHydtase_CS"/>
</dbReference>
<keyword evidence="4 6" id="KW-0368">Histidine biosynthesis</keyword>
<accession>A0A554S9S1</accession>
<proteinExistence type="inferred from homology"/>
<dbReference type="NCBIfam" id="NF002114">
    <property type="entry name" value="PRK00951.2-4"/>
    <property type="match status" value="1"/>
</dbReference>
<dbReference type="InterPro" id="IPR000807">
    <property type="entry name" value="ImidazoleglycerolP_deHydtase"/>
</dbReference>
<evidence type="ECO:0000256" key="5">
    <source>
        <dbReference type="ARBA" id="ARBA00023239"/>
    </source>
</evidence>
<evidence type="ECO:0000313" key="8">
    <source>
        <dbReference type="EMBL" id="TSD63095.1"/>
    </source>
</evidence>
<reference evidence="8 9" key="1">
    <citation type="submission" date="2019-07" db="EMBL/GenBank/DDBJ databases">
        <authorList>
            <person name="Zhao L.H."/>
        </authorList>
    </citation>
    <scope>NUCLEOTIDE SEQUENCE [LARGE SCALE GENOMIC DNA]</scope>
    <source>
        <strain evidence="8 9">Co35</strain>
    </source>
</reference>
<name>A0A554S9S1_9ACTN</name>
<dbReference type="GO" id="GO:0005737">
    <property type="term" value="C:cytoplasm"/>
    <property type="evidence" value="ECO:0007669"/>
    <property type="project" value="UniProtKB-SubCell"/>
</dbReference>
<dbReference type="PANTHER" id="PTHR23133">
    <property type="entry name" value="IMIDAZOLEGLYCEROL-PHOSPHATE DEHYDRATASE HIS7"/>
    <property type="match status" value="1"/>
</dbReference>
<dbReference type="NCBIfam" id="NF002110">
    <property type="entry name" value="PRK00951.1-6"/>
    <property type="match status" value="1"/>
</dbReference>
<dbReference type="HAMAP" id="MF_00076">
    <property type="entry name" value="HisB"/>
    <property type="match status" value="1"/>
</dbReference>
<dbReference type="EMBL" id="VLNT01000006">
    <property type="protein sequence ID" value="TSD63095.1"/>
    <property type="molecule type" value="Genomic_DNA"/>
</dbReference>
<dbReference type="FunFam" id="3.30.230.40:FF:000001">
    <property type="entry name" value="Imidazoleglycerol-phosphate dehydratase HisB"/>
    <property type="match status" value="1"/>
</dbReference>
<evidence type="ECO:0000256" key="6">
    <source>
        <dbReference type="HAMAP-Rule" id="MF_00076"/>
    </source>
</evidence>
<dbReference type="OrthoDB" id="9790411at2"/>
<comment type="caution">
    <text evidence="8">The sequence shown here is derived from an EMBL/GenBank/DDBJ whole genome shotgun (WGS) entry which is preliminary data.</text>
</comment>
<evidence type="ECO:0000256" key="1">
    <source>
        <dbReference type="ARBA" id="ARBA00005047"/>
    </source>
</evidence>
<dbReference type="Pfam" id="PF00475">
    <property type="entry name" value="IGPD"/>
    <property type="match status" value="1"/>
</dbReference>
<dbReference type="PROSITE" id="PS00955">
    <property type="entry name" value="IGP_DEHYDRATASE_2"/>
    <property type="match status" value="1"/>
</dbReference>
<dbReference type="Proteomes" id="UP000316988">
    <property type="component" value="Unassembled WGS sequence"/>
</dbReference>
<comment type="catalytic activity">
    <reaction evidence="6 7">
        <text>D-erythro-1-(imidazol-4-yl)glycerol 3-phosphate = 3-(imidazol-4-yl)-2-oxopropyl phosphate + H2O</text>
        <dbReference type="Rhea" id="RHEA:11040"/>
        <dbReference type="ChEBI" id="CHEBI:15377"/>
        <dbReference type="ChEBI" id="CHEBI:57766"/>
        <dbReference type="ChEBI" id="CHEBI:58278"/>
        <dbReference type="EC" id="4.2.1.19"/>
    </reaction>
</comment>
<dbReference type="PANTHER" id="PTHR23133:SF2">
    <property type="entry name" value="IMIDAZOLEGLYCEROL-PHOSPHATE DEHYDRATASE"/>
    <property type="match status" value="1"/>
</dbReference>
<evidence type="ECO:0000256" key="7">
    <source>
        <dbReference type="RuleBase" id="RU000599"/>
    </source>
</evidence>
<gene>
    <name evidence="6 8" type="primary">hisB</name>
    <name evidence="8" type="ORF">FNM00_09215</name>
</gene>
<evidence type="ECO:0000313" key="9">
    <source>
        <dbReference type="Proteomes" id="UP000316988"/>
    </source>
</evidence>
<dbReference type="UniPathway" id="UPA00031">
    <property type="reaction ID" value="UER00011"/>
</dbReference>
<comment type="similarity">
    <text evidence="6 7">Belongs to the imidazoleglycerol-phosphate dehydratase family.</text>
</comment>
<keyword evidence="9" id="KW-1185">Reference proteome</keyword>